<dbReference type="Gene3D" id="2.60.40.420">
    <property type="entry name" value="Cupredoxins - blue copper proteins"/>
    <property type="match status" value="3"/>
</dbReference>
<dbReference type="InterPro" id="IPR011706">
    <property type="entry name" value="Cu-oxidase_C"/>
</dbReference>
<keyword evidence="4" id="KW-0186">Copper</keyword>
<dbReference type="Pfam" id="PF00394">
    <property type="entry name" value="Cu-oxidase"/>
    <property type="match status" value="1"/>
</dbReference>
<proteinExistence type="inferred from homology"/>
<dbReference type="Pfam" id="PF07732">
    <property type="entry name" value="Cu-oxidase_3"/>
    <property type="match status" value="1"/>
</dbReference>
<evidence type="ECO:0000256" key="1">
    <source>
        <dbReference type="ARBA" id="ARBA00010609"/>
    </source>
</evidence>
<keyword evidence="3" id="KW-0560">Oxidoreductase</keyword>
<comment type="similarity">
    <text evidence="1">Belongs to the multicopper oxidase family.</text>
</comment>
<dbReference type="InterPro" id="IPR045087">
    <property type="entry name" value="Cu-oxidase_fam"/>
</dbReference>
<dbReference type="EMBL" id="ML977007">
    <property type="protein sequence ID" value="KAF1952869.1"/>
    <property type="molecule type" value="Genomic_DNA"/>
</dbReference>
<evidence type="ECO:0000256" key="4">
    <source>
        <dbReference type="ARBA" id="ARBA00023008"/>
    </source>
</evidence>
<evidence type="ECO:0000313" key="10">
    <source>
        <dbReference type="Proteomes" id="UP000800035"/>
    </source>
</evidence>
<feature type="chain" id="PRO_5025560280" description="Multicopper oxidase" evidence="5">
    <location>
        <begin position="24"/>
        <end position="619"/>
    </location>
</feature>
<reference evidence="9" key="1">
    <citation type="journal article" date="2020" name="Stud. Mycol.">
        <title>101 Dothideomycetes genomes: a test case for predicting lifestyles and emergence of pathogens.</title>
        <authorList>
            <person name="Haridas S."/>
            <person name="Albert R."/>
            <person name="Binder M."/>
            <person name="Bloem J."/>
            <person name="Labutti K."/>
            <person name="Salamov A."/>
            <person name="Andreopoulos B."/>
            <person name="Baker S."/>
            <person name="Barry K."/>
            <person name="Bills G."/>
            <person name="Bluhm B."/>
            <person name="Cannon C."/>
            <person name="Castanera R."/>
            <person name="Culley D."/>
            <person name="Daum C."/>
            <person name="Ezra D."/>
            <person name="Gonzalez J."/>
            <person name="Henrissat B."/>
            <person name="Kuo A."/>
            <person name="Liang C."/>
            <person name="Lipzen A."/>
            <person name="Lutzoni F."/>
            <person name="Magnuson J."/>
            <person name="Mondo S."/>
            <person name="Nolan M."/>
            <person name="Ohm R."/>
            <person name="Pangilinan J."/>
            <person name="Park H.-J."/>
            <person name="Ramirez L."/>
            <person name="Alfaro M."/>
            <person name="Sun H."/>
            <person name="Tritt A."/>
            <person name="Yoshinaga Y."/>
            <person name="Zwiers L.-H."/>
            <person name="Turgeon B."/>
            <person name="Goodwin S."/>
            <person name="Spatafora J."/>
            <person name="Crous P."/>
            <person name="Grigoriev I."/>
        </authorList>
    </citation>
    <scope>NUCLEOTIDE SEQUENCE</scope>
    <source>
        <strain evidence="9">CBS 675.92</strain>
    </source>
</reference>
<feature type="domain" description="Plastocyanin-like" evidence="8">
    <location>
        <begin position="108"/>
        <end position="211"/>
    </location>
</feature>
<evidence type="ECO:0000259" key="7">
    <source>
        <dbReference type="Pfam" id="PF07731"/>
    </source>
</evidence>
<keyword evidence="10" id="KW-1185">Reference proteome</keyword>
<dbReference type="InterPro" id="IPR033138">
    <property type="entry name" value="Cu_oxidase_CS"/>
</dbReference>
<evidence type="ECO:0000259" key="8">
    <source>
        <dbReference type="Pfam" id="PF07732"/>
    </source>
</evidence>
<dbReference type="CDD" id="cd13901">
    <property type="entry name" value="CuRO_3_MaLCC_like"/>
    <property type="match status" value="1"/>
</dbReference>
<evidence type="ECO:0000313" key="9">
    <source>
        <dbReference type="EMBL" id="KAF1952869.1"/>
    </source>
</evidence>
<dbReference type="GO" id="GO:0016491">
    <property type="term" value="F:oxidoreductase activity"/>
    <property type="evidence" value="ECO:0007669"/>
    <property type="project" value="UniProtKB-KW"/>
</dbReference>
<dbReference type="InterPro" id="IPR002355">
    <property type="entry name" value="Cu_oxidase_Cu_BS"/>
</dbReference>
<dbReference type="InterPro" id="IPR001117">
    <property type="entry name" value="Cu-oxidase_2nd"/>
</dbReference>
<dbReference type="PANTHER" id="PTHR11709">
    <property type="entry name" value="MULTI-COPPER OXIDASE"/>
    <property type="match status" value="1"/>
</dbReference>
<evidence type="ECO:0008006" key="11">
    <source>
        <dbReference type="Google" id="ProtNLM"/>
    </source>
</evidence>
<evidence type="ECO:0000256" key="3">
    <source>
        <dbReference type="ARBA" id="ARBA00023002"/>
    </source>
</evidence>
<dbReference type="SUPFAM" id="SSF49503">
    <property type="entry name" value="Cupredoxins"/>
    <property type="match status" value="3"/>
</dbReference>
<dbReference type="PANTHER" id="PTHR11709:SF71">
    <property type="entry name" value="OXIDOREDUCTASE TPCJ"/>
    <property type="match status" value="1"/>
</dbReference>
<gene>
    <name evidence="9" type="ORF">CC80DRAFT_167988</name>
</gene>
<dbReference type="AlphaFoldDB" id="A0A6A5TMC0"/>
<dbReference type="InterPro" id="IPR008972">
    <property type="entry name" value="Cupredoxin"/>
</dbReference>
<dbReference type="FunFam" id="2.60.40.420:FF:000045">
    <property type="entry name" value="Laccase 2"/>
    <property type="match status" value="1"/>
</dbReference>
<dbReference type="OrthoDB" id="2121828at2759"/>
<keyword evidence="2" id="KW-0479">Metal-binding</keyword>
<dbReference type="Pfam" id="PF07731">
    <property type="entry name" value="Cu-oxidase_2"/>
    <property type="match status" value="1"/>
</dbReference>
<feature type="signal peptide" evidence="5">
    <location>
        <begin position="1"/>
        <end position="23"/>
    </location>
</feature>
<keyword evidence="5" id="KW-0732">Signal</keyword>
<dbReference type="GO" id="GO:0005507">
    <property type="term" value="F:copper ion binding"/>
    <property type="evidence" value="ECO:0007669"/>
    <property type="project" value="InterPro"/>
</dbReference>
<organism evidence="9 10">
    <name type="scientific">Byssothecium circinans</name>
    <dbReference type="NCBI Taxonomy" id="147558"/>
    <lineage>
        <taxon>Eukaryota</taxon>
        <taxon>Fungi</taxon>
        <taxon>Dikarya</taxon>
        <taxon>Ascomycota</taxon>
        <taxon>Pezizomycotina</taxon>
        <taxon>Dothideomycetes</taxon>
        <taxon>Pleosporomycetidae</taxon>
        <taxon>Pleosporales</taxon>
        <taxon>Massarineae</taxon>
        <taxon>Massarinaceae</taxon>
        <taxon>Byssothecium</taxon>
    </lineage>
</organism>
<sequence>MGLLGHSLISLLALAGSTPFVSSLSVGNRFQPRNASEGFTCHIPYGFEFCNDKSNRQCWLRNKATGKEYNVNTDYEDDFPEGIKRTYNLEITEADVSPDGFVKKAQVIKKVGEANARYPGALVEACWGDTLIINVKNKLLTNGTTIHWHGIRMLGENEMDGVNGVTQCPISQDDTYQYKFHLRQYGHTWYHSHYSSQYTDGVVAPLLIHGPHTGNWDVEWEPIIITDWYHENAYRAFTKSLTTGPPKADSLLVNGTGRHIPNNTGDYFRQTFQPDQRHLIRVINGGTDFHFHFSIDDHILQVVSADFVPIEPFFTNSLSVGIGQRYSVIVHANQTSSPNGKYWMRAEYNTTNGCNLDQTNFPSAKPDTQRVGIITYTNSNASATELPATSRWPAIVGCQDPVYVPKVPWTVKAPQNDLIRNAHFAGLDLRNQSHGAFRWEVLDTPLWLNYSSPTITNLNNTIWNPDYAIQPYNYDDPDGFVYMIINSGGPAHAVAGTHPIHLHGHDFAIISQGPGTLDPSNPPTWNTENPPRRDVAMLPDAGHLVLAFKTDNPGVWLLHCHIAWHAGSGLGLQVLEKQDRIASSIGPLDAVTRGCTKWTDWMARNPQHFSYESQDDSGI</sequence>
<dbReference type="InterPro" id="IPR011707">
    <property type="entry name" value="Cu-oxidase-like_N"/>
</dbReference>
<dbReference type="PROSITE" id="PS00080">
    <property type="entry name" value="MULTICOPPER_OXIDASE2"/>
    <property type="match status" value="1"/>
</dbReference>
<feature type="domain" description="Plastocyanin-like" evidence="7">
    <location>
        <begin position="453"/>
        <end position="578"/>
    </location>
</feature>
<feature type="domain" description="Plastocyanin-like" evidence="6">
    <location>
        <begin position="222"/>
        <end position="355"/>
    </location>
</feature>
<evidence type="ECO:0000256" key="5">
    <source>
        <dbReference type="SAM" id="SignalP"/>
    </source>
</evidence>
<accession>A0A6A5TMC0</accession>
<dbReference type="PROSITE" id="PS00079">
    <property type="entry name" value="MULTICOPPER_OXIDASE1"/>
    <property type="match status" value="1"/>
</dbReference>
<evidence type="ECO:0000259" key="6">
    <source>
        <dbReference type="Pfam" id="PF00394"/>
    </source>
</evidence>
<evidence type="ECO:0000256" key="2">
    <source>
        <dbReference type="ARBA" id="ARBA00022723"/>
    </source>
</evidence>
<name>A0A6A5TMC0_9PLEO</name>
<dbReference type="Proteomes" id="UP000800035">
    <property type="component" value="Unassembled WGS sequence"/>
</dbReference>
<dbReference type="CDD" id="cd13880">
    <property type="entry name" value="CuRO_2_MaLCC_like"/>
    <property type="match status" value="1"/>
</dbReference>
<protein>
    <recommendedName>
        <fullName evidence="11">Multicopper oxidase</fullName>
    </recommendedName>
</protein>